<dbReference type="InterPro" id="IPR052945">
    <property type="entry name" value="Mitotic_Regulator"/>
</dbReference>
<keyword evidence="8" id="KW-0143">Chaperone</keyword>
<dbReference type="Pfam" id="PF08238">
    <property type="entry name" value="Sel1"/>
    <property type="match status" value="11"/>
</dbReference>
<gene>
    <name evidence="12" type="ORF">IAB46_15240</name>
</gene>
<dbReference type="SUPFAM" id="SSF53067">
    <property type="entry name" value="Actin-like ATPase domain"/>
    <property type="match status" value="2"/>
</dbReference>
<dbReference type="PROSITE" id="PS01036">
    <property type="entry name" value="HSP70_3"/>
    <property type="match status" value="1"/>
</dbReference>
<dbReference type="PANTHER" id="PTHR43628">
    <property type="entry name" value="ACTIVATOR OF C KINASE PROTEIN 1-RELATED"/>
    <property type="match status" value="1"/>
</dbReference>
<evidence type="ECO:0000256" key="10">
    <source>
        <dbReference type="ARBA" id="ARBA00030945"/>
    </source>
</evidence>
<dbReference type="InterPro" id="IPR043129">
    <property type="entry name" value="ATPase_NBD"/>
</dbReference>
<dbReference type="EMBL" id="DVIT01000066">
    <property type="protein sequence ID" value="HIS48874.1"/>
    <property type="molecule type" value="Genomic_DNA"/>
</dbReference>
<dbReference type="InterPro" id="IPR011990">
    <property type="entry name" value="TPR-like_helical_dom_sf"/>
</dbReference>
<evidence type="ECO:0000256" key="1">
    <source>
        <dbReference type="ARBA" id="ARBA00002290"/>
    </source>
</evidence>
<evidence type="ECO:0000313" key="13">
    <source>
        <dbReference type="Proteomes" id="UP000823927"/>
    </source>
</evidence>
<evidence type="ECO:0000256" key="2">
    <source>
        <dbReference type="ARBA" id="ARBA00007381"/>
    </source>
</evidence>
<organism evidence="12 13">
    <name type="scientific">Candidatus Scybalocola faecigallinarum</name>
    <dbReference type="NCBI Taxonomy" id="2840941"/>
    <lineage>
        <taxon>Bacteria</taxon>
        <taxon>Bacillati</taxon>
        <taxon>Bacillota</taxon>
        <taxon>Clostridia</taxon>
        <taxon>Lachnospirales</taxon>
        <taxon>Lachnospiraceae</taxon>
        <taxon>Lachnospiraceae incertae sedis</taxon>
        <taxon>Candidatus Scybalocola (ex Gilroy et al. 2021)</taxon>
    </lineage>
</organism>
<dbReference type="PANTHER" id="PTHR43628:SF1">
    <property type="entry name" value="CHITIN SYNTHASE REGULATORY FACTOR 2-RELATED"/>
    <property type="match status" value="1"/>
</dbReference>
<dbReference type="Pfam" id="PF00012">
    <property type="entry name" value="HSP70"/>
    <property type="match status" value="1"/>
</dbReference>
<evidence type="ECO:0000256" key="6">
    <source>
        <dbReference type="ARBA" id="ARBA00022840"/>
    </source>
</evidence>
<sequence>MIAGIDIGTSYSSICVLDGSGKIQPVDIATGTSMFGSKYSLPSAVFVEDQGNVLVGQAAMNSRKRRPQNFRMEFKRDLGQDIPIVLGNSSFLPEDFYTELFRHMKNCVARISDEPMEKVCITCPAAFGKKKREKVLKAAKAAGFFDVRLLSEPVAAAMSFKEDGILSGSKKLLIYDFGGGTFDVSLLSYENGSFSLMTEPSGLERCGGIDIDRMIFKDMEKCIDPEILGSISKDPKKAMRLNVQLSELAVKAKHHLSTASVYEEYIEVGMDDFEYTLTVDRLNTMIAGMIGQTIDVCRRLVEAAEIKVKDLSAILMVGGTSRVPLVQTMVKKMAAGVSVYCSRDVDLAVAKGALAFVKDGALLEEKSGAGEKSSGAETDVSQAEQVKKWYDAGVEYMLCQDMENAFKMFIKAAQKGHAWAQTYAGDCYLWGEGTSQNYERAYYWHKLSAEQGNTTAQTQMGYLLEKGLGVPKNEKEAVKWYKKAAAQGDTMAQDNLGVMYIQGRGVEENPKEAVKWFTLAAQKGDREAQYMLGLCYYEGSGAAMDYGSAFMWTQKAAQQGHVNAQYNLAYFYEQAIGTGKNQGEAFSWYLKAARQGHAEAQFQTGICYLQGAGTEKDDKEAVFWLDEAAKQGDADAQYCLGNLYYEGSGGLIMNDTAAFRMYEMAASQGHPGAQYCLGYCYQHGKGRPKDHVKAVQWYQKAAQQGDSDAQTKLGTCFAKGIGVKKDVIKAAQWYQKAADQGNPDAQMRLGKCYETGQGVPKNPEMAKYWYSQAQAPELVVE</sequence>
<evidence type="ECO:0000256" key="9">
    <source>
        <dbReference type="ARBA" id="ARBA00030019"/>
    </source>
</evidence>
<dbReference type="InterPro" id="IPR018181">
    <property type="entry name" value="Heat_shock_70_CS"/>
</dbReference>
<dbReference type="InterPro" id="IPR006597">
    <property type="entry name" value="Sel1-like"/>
</dbReference>
<dbReference type="PRINTS" id="PR00301">
    <property type="entry name" value="HEATSHOCK70"/>
</dbReference>
<dbReference type="Gene3D" id="3.90.640.10">
    <property type="entry name" value="Actin, Chain A, domain 4"/>
    <property type="match status" value="1"/>
</dbReference>
<evidence type="ECO:0000313" key="12">
    <source>
        <dbReference type="EMBL" id="HIS48874.1"/>
    </source>
</evidence>
<dbReference type="Gene3D" id="3.30.420.40">
    <property type="match status" value="2"/>
</dbReference>
<dbReference type="FunFam" id="3.30.420.40:FF:000028">
    <property type="entry name" value="heat shock 70 kDa protein-like"/>
    <property type="match status" value="1"/>
</dbReference>
<dbReference type="GO" id="GO:0005524">
    <property type="term" value="F:ATP binding"/>
    <property type="evidence" value="ECO:0007669"/>
    <property type="project" value="UniProtKB-KW"/>
</dbReference>
<dbReference type="AlphaFoldDB" id="A0A9D1F7D1"/>
<proteinExistence type="inferred from homology"/>
<evidence type="ECO:0000256" key="8">
    <source>
        <dbReference type="ARBA" id="ARBA00023186"/>
    </source>
</evidence>
<evidence type="ECO:0000256" key="4">
    <source>
        <dbReference type="ARBA" id="ARBA00017249"/>
    </source>
</evidence>
<accession>A0A9D1F7D1</accession>
<evidence type="ECO:0000256" key="3">
    <source>
        <dbReference type="ARBA" id="ARBA00014415"/>
    </source>
</evidence>
<dbReference type="GO" id="GO:0140662">
    <property type="term" value="F:ATP-dependent protein folding chaperone"/>
    <property type="evidence" value="ECO:0007669"/>
    <property type="project" value="InterPro"/>
</dbReference>
<evidence type="ECO:0000256" key="7">
    <source>
        <dbReference type="ARBA" id="ARBA00023016"/>
    </source>
</evidence>
<evidence type="ECO:0000256" key="11">
    <source>
        <dbReference type="ARBA" id="ARBA00033103"/>
    </source>
</evidence>
<keyword evidence="7" id="KW-0346">Stress response</keyword>
<comment type="similarity">
    <text evidence="2">Belongs to the heat shock protein 70 family.</text>
</comment>
<dbReference type="Proteomes" id="UP000823927">
    <property type="component" value="Unassembled WGS sequence"/>
</dbReference>
<dbReference type="SUPFAM" id="SSF81901">
    <property type="entry name" value="HCP-like"/>
    <property type="match status" value="3"/>
</dbReference>
<reference evidence="12" key="1">
    <citation type="submission" date="2020-10" db="EMBL/GenBank/DDBJ databases">
        <authorList>
            <person name="Gilroy R."/>
        </authorList>
    </citation>
    <scope>NUCLEOTIDE SEQUENCE</scope>
    <source>
        <strain evidence="12">CHK178-757</strain>
    </source>
</reference>
<dbReference type="PROSITE" id="PS00329">
    <property type="entry name" value="HSP70_2"/>
    <property type="match status" value="1"/>
</dbReference>
<evidence type="ECO:0000256" key="5">
    <source>
        <dbReference type="ARBA" id="ARBA00022741"/>
    </source>
</evidence>
<name>A0A9D1F7D1_9FIRM</name>
<keyword evidence="5" id="KW-0547">Nucleotide-binding</keyword>
<protein>
    <recommendedName>
        <fullName evidence="3">Chaperone protein DnaK</fullName>
    </recommendedName>
    <alternativeName>
        <fullName evidence="4">Chaperone protein dnaK</fullName>
    </alternativeName>
    <alternativeName>
        <fullName evidence="11">HSP70</fullName>
    </alternativeName>
    <alternativeName>
        <fullName evidence="10">Heat shock 70 kDa protein</fullName>
    </alternativeName>
    <alternativeName>
        <fullName evidence="9">Heat shock protein 70</fullName>
    </alternativeName>
</protein>
<dbReference type="InterPro" id="IPR013126">
    <property type="entry name" value="Hsp_70_fam"/>
</dbReference>
<keyword evidence="6" id="KW-0067">ATP-binding</keyword>
<comment type="caution">
    <text evidence="12">The sequence shown here is derived from an EMBL/GenBank/DDBJ whole genome shotgun (WGS) entry which is preliminary data.</text>
</comment>
<comment type="function">
    <text evidence="1">Acts as a chaperone.</text>
</comment>
<dbReference type="Gene3D" id="1.25.40.10">
    <property type="entry name" value="Tetratricopeptide repeat domain"/>
    <property type="match status" value="3"/>
</dbReference>
<reference evidence="12" key="2">
    <citation type="journal article" date="2021" name="PeerJ">
        <title>Extensive microbial diversity within the chicken gut microbiome revealed by metagenomics and culture.</title>
        <authorList>
            <person name="Gilroy R."/>
            <person name="Ravi A."/>
            <person name="Getino M."/>
            <person name="Pursley I."/>
            <person name="Horton D.L."/>
            <person name="Alikhan N.F."/>
            <person name="Baker D."/>
            <person name="Gharbi K."/>
            <person name="Hall N."/>
            <person name="Watson M."/>
            <person name="Adriaenssens E.M."/>
            <person name="Foster-Nyarko E."/>
            <person name="Jarju S."/>
            <person name="Secka A."/>
            <person name="Antonio M."/>
            <person name="Oren A."/>
            <person name="Chaudhuri R.R."/>
            <person name="La Ragione R."/>
            <person name="Hildebrand F."/>
            <person name="Pallen M.J."/>
        </authorList>
    </citation>
    <scope>NUCLEOTIDE SEQUENCE</scope>
    <source>
        <strain evidence="12">CHK178-757</strain>
    </source>
</reference>
<dbReference type="SMART" id="SM00671">
    <property type="entry name" value="SEL1"/>
    <property type="match status" value="11"/>
</dbReference>